<feature type="non-terminal residue" evidence="3">
    <location>
        <position position="113"/>
    </location>
</feature>
<feature type="domain" description="SANT" evidence="1">
    <location>
        <begin position="32"/>
        <end position="82"/>
    </location>
</feature>
<dbReference type="EMBL" id="GDID01002118">
    <property type="protein sequence ID" value="JAP94488.1"/>
    <property type="molecule type" value="Transcribed_RNA"/>
</dbReference>
<dbReference type="PROSITE" id="PS51294">
    <property type="entry name" value="HTH_MYB"/>
    <property type="match status" value="1"/>
</dbReference>
<dbReference type="InterPro" id="IPR017884">
    <property type="entry name" value="SANT_dom"/>
</dbReference>
<name>A0A146KE54_9EUKA</name>
<proteinExistence type="predicted"/>
<dbReference type="PROSITE" id="PS51293">
    <property type="entry name" value="SANT"/>
    <property type="match status" value="1"/>
</dbReference>
<dbReference type="GO" id="GO:0003677">
    <property type="term" value="F:DNA binding"/>
    <property type="evidence" value="ECO:0007669"/>
    <property type="project" value="UniProtKB-KW"/>
</dbReference>
<evidence type="ECO:0000313" key="3">
    <source>
        <dbReference type="EMBL" id="JAP94488.1"/>
    </source>
</evidence>
<reference evidence="3" key="1">
    <citation type="submission" date="2015-07" db="EMBL/GenBank/DDBJ databases">
        <title>Adaptation to a free-living lifestyle via gene acquisitions in the diplomonad Trepomonas sp. PC1.</title>
        <authorList>
            <person name="Xu F."/>
            <person name="Jerlstrom-Hultqvist J."/>
            <person name="Kolisko M."/>
            <person name="Simpson A.G.B."/>
            <person name="Roger A.J."/>
            <person name="Svard S.G."/>
            <person name="Andersson J.O."/>
        </authorList>
    </citation>
    <scope>NUCLEOTIDE SEQUENCE</scope>
    <source>
        <strain evidence="3">PC1</strain>
    </source>
</reference>
<dbReference type="SMART" id="SM00717">
    <property type="entry name" value="SANT"/>
    <property type="match status" value="1"/>
</dbReference>
<organism evidence="3">
    <name type="scientific">Trepomonas sp. PC1</name>
    <dbReference type="NCBI Taxonomy" id="1076344"/>
    <lineage>
        <taxon>Eukaryota</taxon>
        <taxon>Metamonada</taxon>
        <taxon>Diplomonadida</taxon>
        <taxon>Hexamitidae</taxon>
        <taxon>Hexamitinae</taxon>
        <taxon>Trepomonas</taxon>
    </lineage>
</organism>
<dbReference type="InterPro" id="IPR001005">
    <property type="entry name" value="SANT/Myb"/>
</dbReference>
<dbReference type="InterPro" id="IPR009057">
    <property type="entry name" value="Homeodomain-like_sf"/>
</dbReference>
<keyword evidence="3" id="KW-0238">DNA-binding</keyword>
<sequence length="113" mass="13252">NQQTDTGNLIQKLYEAYQNYQQSQARTPIFNSQKWSADENEAFMDAIEKFGRQKVQLITNMVATKTAQQVIKHAIKFYSKLDKICNERKNKNFQLAEKQLTRVNKIVLDFFSV</sequence>
<dbReference type="CDD" id="cd00167">
    <property type="entry name" value="SANT"/>
    <property type="match status" value="1"/>
</dbReference>
<dbReference type="AlphaFoldDB" id="A0A146KE54"/>
<accession>A0A146KE54</accession>
<evidence type="ECO:0000259" key="1">
    <source>
        <dbReference type="PROSITE" id="PS51293"/>
    </source>
</evidence>
<dbReference type="Gene3D" id="1.10.10.60">
    <property type="entry name" value="Homeodomain-like"/>
    <property type="match status" value="1"/>
</dbReference>
<dbReference type="SUPFAM" id="SSF46689">
    <property type="entry name" value="Homeodomain-like"/>
    <property type="match status" value="1"/>
</dbReference>
<evidence type="ECO:0000259" key="2">
    <source>
        <dbReference type="PROSITE" id="PS51294"/>
    </source>
</evidence>
<feature type="non-terminal residue" evidence="3">
    <location>
        <position position="1"/>
    </location>
</feature>
<feature type="domain" description="HTH myb-type" evidence="2">
    <location>
        <begin position="27"/>
        <end position="82"/>
    </location>
</feature>
<dbReference type="InterPro" id="IPR017930">
    <property type="entry name" value="Myb_dom"/>
</dbReference>
<dbReference type="Pfam" id="PF00249">
    <property type="entry name" value="Myb_DNA-binding"/>
    <property type="match status" value="1"/>
</dbReference>
<gene>
    <name evidence="3" type="ORF">TPC1_12840</name>
</gene>
<protein>
    <submittedName>
        <fullName evidence="3">Myb-like DNA-binding domain-containing protein</fullName>
    </submittedName>
</protein>